<dbReference type="Proteomes" id="UP001419084">
    <property type="component" value="Unassembled WGS sequence"/>
</dbReference>
<feature type="compositionally biased region" description="Gly residues" evidence="1">
    <location>
        <begin position="68"/>
        <end position="86"/>
    </location>
</feature>
<dbReference type="SMART" id="SM01117">
    <property type="entry name" value="Cyt-b5"/>
    <property type="match status" value="1"/>
</dbReference>
<proteinExistence type="predicted"/>
<evidence type="ECO:0000259" key="2">
    <source>
        <dbReference type="SMART" id="SM01117"/>
    </source>
</evidence>
<organism evidence="3 4">
    <name type="scientific">Lacrimispora amygdalina</name>
    <dbReference type="NCBI Taxonomy" id="253257"/>
    <lineage>
        <taxon>Bacteria</taxon>
        <taxon>Bacillati</taxon>
        <taxon>Bacillota</taxon>
        <taxon>Clostridia</taxon>
        <taxon>Lachnospirales</taxon>
        <taxon>Lachnospiraceae</taxon>
        <taxon>Lacrimispora</taxon>
    </lineage>
</organism>
<evidence type="ECO:0000313" key="4">
    <source>
        <dbReference type="Proteomes" id="UP001419084"/>
    </source>
</evidence>
<sequence length="225" mass="23212">MDMDLLMTYLVSSLKRLNTDVEKLRSNQYNSDDILDHLSSELIMLQNHVYYFGQMQEKGLFASQMNGRAGGLTGGQMGPTGEGPTGGPTSEGPTGGPTGAGPTGAPTGEGPTGGPTGAGPTGAGPTGGETGGATGAEQPGESPEPEPLTYFTLEQLSQYDGRNGAPAYVAVNGVVYNVTDNRLWSGGNHFWGLSAGRDLSIEFASCHPGAMVLSVLPVVGYLIQE</sequence>
<reference evidence="3 4" key="1">
    <citation type="journal article" date="2024" name="Int. J. Syst. Evol. Microbiol.">
        <title>Lacrimispora brassicae sp. nov. isolated from fermented cabbage, and proposal of Clostridium indicum Gundawar et al. 2019 and Clostridium methoxybenzovorans Mechichi et al. 1999 as heterotypic synonyms of Lacrimispora amygdalina (Parshina et al. 2003) Haas and Blanchard 2020 and Lacrimispora indolis (McClung and McCoy 1957) Haas and Blanchard 2020, respectively.</title>
        <authorList>
            <person name="Kobayashi H."/>
            <person name="Tanizawa Y."/>
            <person name="Sakamoto M."/>
            <person name="Ohkuma M."/>
            <person name="Tohno M."/>
        </authorList>
    </citation>
    <scope>NUCLEOTIDE SEQUENCE [LARGE SCALE GENOMIC DNA]</scope>
    <source>
        <strain evidence="3 4">DSM 12857</strain>
    </source>
</reference>
<gene>
    <name evidence="3" type="ORF">LAD12857_21510</name>
</gene>
<protein>
    <recommendedName>
        <fullName evidence="2">Cytochrome b5 heme-binding domain-containing protein</fullName>
    </recommendedName>
</protein>
<comment type="caution">
    <text evidence="3">The sequence shown here is derived from an EMBL/GenBank/DDBJ whole genome shotgun (WGS) entry which is preliminary data.</text>
</comment>
<keyword evidence="4" id="KW-1185">Reference proteome</keyword>
<dbReference type="RefSeq" id="WP_346065269.1">
    <property type="nucleotide sequence ID" value="NZ_BRPJ01000037.1"/>
</dbReference>
<dbReference type="Pfam" id="PF00173">
    <property type="entry name" value="Cyt-b5"/>
    <property type="match status" value="1"/>
</dbReference>
<dbReference type="InterPro" id="IPR001199">
    <property type="entry name" value="Cyt_B5-like_heme/steroid-bd"/>
</dbReference>
<accession>A0ABQ5M5M3</accession>
<feature type="compositionally biased region" description="Gly residues" evidence="1">
    <location>
        <begin position="110"/>
        <end position="134"/>
    </location>
</feature>
<dbReference type="Gene3D" id="3.10.120.10">
    <property type="entry name" value="Cytochrome b5-like heme/steroid binding domain"/>
    <property type="match status" value="1"/>
</dbReference>
<feature type="compositionally biased region" description="Gly residues" evidence="1">
    <location>
        <begin position="93"/>
        <end position="102"/>
    </location>
</feature>
<evidence type="ECO:0000256" key="1">
    <source>
        <dbReference type="SAM" id="MobiDB-lite"/>
    </source>
</evidence>
<dbReference type="InterPro" id="IPR036400">
    <property type="entry name" value="Cyt_B5-like_heme/steroid_sf"/>
</dbReference>
<dbReference type="SUPFAM" id="SSF55856">
    <property type="entry name" value="Cytochrome b5-like heme/steroid binding domain"/>
    <property type="match status" value="1"/>
</dbReference>
<dbReference type="EMBL" id="BRPJ01000037">
    <property type="protein sequence ID" value="GLB30228.1"/>
    <property type="molecule type" value="Genomic_DNA"/>
</dbReference>
<name>A0ABQ5M5M3_9FIRM</name>
<evidence type="ECO:0000313" key="3">
    <source>
        <dbReference type="EMBL" id="GLB30228.1"/>
    </source>
</evidence>
<feature type="region of interest" description="Disordered" evidence="1">
    <location>
        <begin position="66"/>
        <end position="147"/>
    </location>
</feature>
<feature type="domain" description="Cytochrome b5 heme-binding" evidence="2">
    <location>
        <begin position="151"/>
        <end position="223"/>
    </location>
</feature>